<dbReference type="AlphaFoldDB" id="A0A9X4FNM4"/>
<name>A0A9X4FNM4_9VIBR</name>
<comment type="caution">
    <text evidence="2">The sequence shown here is derived from an EMBL/GenBank/DDBJ whole genome shotgun (WGS) entry which is preliminary data.</text>
</comment>
<evidence type="ECO:0000313" key="3">
    <source>
        <dbReference type="Proteomes" id="UP001140973"/>
    </source>
</evidence>
<evidence type="ECO:0000259" key="1">
    <source>
        <dbReference type="Pfam" id="PF13274"/>
    </source>
</evidence>
<dbReference type="Proteomes" id="UP001140973">
    <property type="component" value="Unassembled WGS sequence"/>
</dbReference>
<feature type="domain" description="Antitoxin SocA-like Panacea" evidence="1">
    <location>
        <begin position="27"/>
        <end position="122"/>
    </location>
</feature>
<organism evidence="2 3">
    <name type="scientific">Vibrio aestuarianus</name>
    <dbReference type="NCBI Taxonomy" id="28171"/>
    <lineage>
        <taxon>Bacteria</taxon>
        <taxon>Pseudomonadati</taxon>
        <taxon>Pseudomonadota</taxon>
        <taxon>Gammaproteobacteria</taxon>
        <taxon>Vibrionales</taxon>
        <taxon>Vibrionaceae</taxon>
        <taxon>Vibrio</taxon>
    </lineage>
</organism>
<dbReference type="Pfam" id="PF13274">
    <property type="entry name" value="SocA_Panacea"/>
    <property type="match status" value="1"/>
</dbReference>
<sequence length="159" mass="18215">MAKALSVANEFLRLAKENQKDITNMQIQKLVYTAHGLSLGYTGKPLLDEEVNAWKHGPVIPVLYHRYKKYINGNIDVDQEILDCDDLTSEEKEIIAGAYKNFGKFDGWQLRELTHKEGSPWHKIWYDQCGNATYNAVMPNDVIRKHYEKIKATGQASCL</sequence>
<evidence type="ECO:0000313" key="2">
    <source>
        <dbReference type="EMBL" id="MDE1359201.1"/>
    </source>
</evidence>
<dbReference type="RefSeq" id="WP_072615268.1">
    <property type="nucleotide sequence ID" value="NZ_JAKNAP010000178.1"/>
</dbReference>
<gene>
    <name evidence="2" type="ORF">L9W73_18200</name>
</gene>
<reference evidence="2" key="1">
    <citation type="submission" date="2022-02" db="EMBL/GenBank/DDBJ databases">
        <title>Emergence and expansion in Europe of a Vibrio aestuarianus clonal complex pathogenic for oysters.</title>
        <authorList>
            <person name="Mesnil A."/>
            <person name="Travers M.-A."/>
        </authorList>
    </citation>
    <scope>NUCLEOTIDE SEQUENCE</scope>
    <source>
        <strain evidence="2">151-ITT-15-cp-1</strain>
    </source>
</reference>
<proteinExistence type="predicted"/>
<protein>
    <submittedName>
        <fullName evidence="2">DUF4065 domain-containing protein</fullName>
    </submittedName>
</protein>
<accession>A0A9X4FNM4</accession>
<dbReference type="InterPro" id="IPR025272">
    <property type="entry name" value="SocA_Panacea"/>
</dbReference>
<dbReference type="EMBL" id="JAKNAP010000178">
    <property type="protein sequence ID" value="MDE1359201.1"/>
    <property type="molecule type" value="Genomic_DNA"/>
</dbReference>